<dbReference type="STRING" id="5762.D2VSN5"/>
<dbReference type="GeneID" id="8857018"/>
<keyword evidence="2" id="KW-0158">Chromosome</keyword>
<dbReference type="GO" id="GO:0032259">
    <property type="term" value="P:methylation"/>
    <property type="evidence" value="ECO:0007669"/>
    <property type="project" value="UniProtKB-KW"/>
</dbReference>
<dbReference type="OrthoDB" id="616263at2759"/>
<dbReference type="PANTHER" id="PTHR46223:SF3">
    <property type="entry name" value="HISTONE-LYSINE N-METHYLTRANSFERASE SET-23"/>
    <property type="match status" value="1"/>
</dbReference>
<accession>D2VSN5</accession>
<dbReference type="PANTHER" id="PTHR46223">
    <property type="entry name" value="HISTONE-LYSINE N-METHYLTRANSFERASE SUV39H"/>
    <property type="match status" value="1"/>
</dbReference>
<feature type="domain" description="SET" evidence="9">
    <location>
        <begin position="184"/>
        <end position="319"/>
    </location>
</feature>
<dbReference type="InterPro" id="IPR001214">
    <property type="entry name" value="SET_dom"/>
</dbReference>
<evidence type="ECO:0000256" key="2">
    <source>
        <dbReference type="ARBA" id="ARBA00022454"/>
    </source>
</evidence>
<feature type="signal peptide" evidence="8">
    <location>
        <begin position="1"/>
        <end position="19"/>
    </location>
</feature>
<keyword evidence="6" id="KW-0479">Metal-binding</keyword>
<gene>
    <name evidence="11" type="ORF">NAEGRDRAFT_72003</name>
</gene>
<dbReference type="SUPFAM" id="SSF82199">
    <property type="entry name" value="SET domain"/>
    <property type="match status" value="1"/>
</dbReference>
<name>D2VSN5_NAEGR</name>
<sequence length="356" mass="41382">MKQFSSTLLILFFSQYCEAFVLYNCARVCSRWRKIIHNRVDISLGKEDLKIVNYSNHDEILLNDFTYIIENYWSEDIIGDDFQLLDEENEDNKNDELTNSVCDCNKLISSHSNIVVRKISCSTMDCSCFARNYHNGKHFLKPENGLLDLDYSFPIIECSDDCSCDSTRCRNRITPIHYLGTIDKPLYLFSIGECVGFGVKCKNFIQKGEFISEYIGKVLSDKESNEILNSSIQDKHHYLLIIKEYFHISQALESKQKYETRRLNIDAEKFGNVSRFFNHSCDPNLTWRVLRTCSEDHPRLFFFAAKDIPENTELTFDYGEGNTLQNNESANLQFSQRKCQCKSQNCKGFLPLVSIK</sequence>
<dbReference type="Pfam" id="PF05033">
    <property type="entry name" value="Pre-SET"/>
    <property type="match status" value="1"/>
</dbReference>
<dbReference type="eggNOG" id="KOG1082">
    <property type="taxonomic scope" value="Eukaryota"/>
</dbReference>
<keyword evidence="7" id="KW-0862">Zinc</keyword>
<dbReference type="Proteomes" id="UP000006671">
    <property type="component" value="Unassembled WGS sequence"/>
</dbReference>
<dbReference type="PROSITE" id="PS50280">
    <property type="entry name" value="SET"/>
    <property type="match status" value="1"/>
</dbReference>
<feature type="chain" id="PRO_5003038367" evidence="8">
    <location>
        <begin position="20"/>
        <end position="356"/>
    </location>
</feature>
<keyword evidence="5" id="KW-0949">S-adenosyl-L-methionine</keyword>
<dbReference type="SMART" id="SM00317">
    <property type="entry name" value="SET"/>
    <property type="match status" value="1"/>
</dbReference>
<dbReference type="EMBL" id="GG738894">
    <property type="protein sequence ID" value="EFC40221.1"/>
    <property type="molecule type" value="Genomic_DNA"/>
</dbReference>
<dbReference type="PROSITE" id="PS50868">
    <property type="entry name" value="POST_SET"/>
    <property type="match status" value="1"/>
</dbReference>
<feature type="domain" description="Post-SET" evidence="10">
    <location>
        <begin position="335"/>
        <end position="351"/>
    </location>
</feature>
<dbReference type="CDD" id="cd10531">
    <property type="entry name" value="SET_SETD2-like"/>
    <property type="match status" value="1"/>
</dbReference>
<dbReference type="GO" id="GO:0042054">
    <property type="term" value="F:histone methyltransferase activity"/>
    <property type="evidence" value="ECO:0007669"/>
    <property type="project" value="InterPro"/>
</dbReference>
<dbReference type="GO" id="GO:0008270">
    <property type="term" value="F:zinc ion binding"/>
    <property type="evidence" value="ECO:0007669"/>
    <property type="project" value="InterPro"/>
</dbReference>
<evidence type="ECO:0000256" key="5">
    <source>
        <dbReference type="ARBA" id="ARBA00022691"/>
    </source>
</evidence>
<dbReference type="GO" id="GO:0005694">
    <property type="term" value="C:chromosome"/>
    <property type="evidence" value="ECO:0007669"/>
    <property type="project" value="UniProtKB-SubCell"/>
</dbReference>
<evidence type="ECO:0000256" key="4">
    <source>
        <dbReference type="ARBA" id="ARBA00022679"/>
    </source>
</evidence>
<dbReference type="Gene3D" id="2.170.270.10">
    <property type="entry name" value="SET domain"/>
    <property type="match status" value="1"/>
</dbReference>
<comment type="subcellular location">
    <subcellularLocation>
        <location evidence="1">Chromosome</location>
    </subcellularLocation>
</comment>
<dbReference type="RefSeq" id="XP_002672965.1">
    <property type="nucleotide sequence ID" value="XM_002672919.1"/>
</dbReference>
<proteinExistence type="predicted"/>
<evidence type="ECO:0000259" key="9">
    <source>
        <dbReference type="PROSITE" id="PS50280"/>
    </source>
</evidence>
<evidence type="ECO:0000256" key="1">
    <source>
        <dbReference type="ARBA" id="ARBA00004286"/>
    </source>
</evidence>
<evidence type="ECO:0000259" key="10">
    <source>
        <dbReference type="PROSITE" id="PS50868"/>
    </source>
</evidence>
<evidence type="ECO:0000256" key="8">
    <source>
        <dbReference type="SAM" id="SignalP"/>
    </source>
</evidence>
<keyword evidence="8" id="KW-0732">Signal</keyword>
<dbReference type="VEuPathDB" id="AmoebaDB:NAEGRDRAFT_72003"/>
<reference evidence="11 12" key="1">
    <citation type="journal article" date="2010" name="Cell">
        <title>The genome of Naegleria gruberi illuminates early eukaryotic versatility.</title>
        <authorList>
            <person name="Fritz-Laylin L.K."/>
            <person name="Prochnik S.E."/>
            <person name="Ginger M.L."/>
            <person name="Dacks J.B."/>
            <person name="Carpenter M.L."/>
            <person name="Field M.C."/>
            <person name="Kuo A."/>
            <person name="Paredez A."/>
            <person name="Chapman J."/>
            <person name="Pham J."/>
            <person name="Shu S."/>
            <person name="Neupane R."/>
            <person name="Cipriano M."/>
            <person name="Mancuso J."/>
            <person name="Tu H."/>
            <person name="Salamov A."/>
            <person name="Lindquist E."/>
            <person name="Shapiro H."/>
            <person name="Lucas S."/>
            <person name="Grigoriev I.V."/>
            <person name="Cande W.Z."/>
            <person name="Fulton C."/>
            <person name="Rokhsar D.S."/>
            <person name="Dawson S.C."/>
        </authorList>
    </citation>
    <scope>NUCLEOTIDE SEQUENCE [LARGE SCALE GENOMIC DNA]</scope>
    <source>
        <strain evidence="11 12">NEG-M</strain>
    </source>
</reference>
<organism evidence="12">
    <name type="scientific">Naegleria gruberi</name>
    <name type="common">Amoeba</name>
    <dbReference type="NCBI Taxonomy" id="5762"/>
    <lineage>
        <taxon>Eukaryota</taxon>
        <taxon>Discoba</taxon>
        <taxon>Heterolobosea</taxon>
        <taxon>Tetramitia</taxon>
        <taxon>Eutetramitia</taxon>
        <taxon>Vahlkampfiidae</taxon>
        <taxon>Naegleria</taxon>
    </lineage>
</organism>
<dbReference type="InterPro" id="IPR050973">
    <property type="entry name" value="H3K9_Histone-Lys_N-MTase"/>
</dbReference>
<dbReference type="InterPro" id="IPR007728">
    <property type="entry name" value="Pre-SET_dom"/>
</dbReference>
<dbReference type="InterPro" id="IPR003616">
    <property type="entry name" value="Post-SET_dom"/>
</dbReference>
<evidence type="ECO:0000256" key="7">
    <source>
        <dbReference type="ARBA" id="ARBA00022833"/>
    </source>
</evidence>
<dbReference type="AlphaFoldDB" id="D2VSN5"/>
<dbReference type="InterPro" id="IPR046341">
    <property type="entry name" value="SET_dom_sf"/>
</dbReference>
<evidence type="ECO:0000256" key="6">
    <source>
        <dbReference type="ARBA" id="ARBA00022723"/>
    </source>
</evidence>
<keyword evidence="3" id="KW-0489">Methyltransferase</keyword>
<keyword evidence="12" id="KW-1185">Reference proteome</keyword>
<evidence type="ECO:0000313" key="12">
    <source>
        <dbReference type="Proteomes" id="UP000006671"/>
    </source>
</evidence>
<dbReference type="GO" id="GO:0005634">
    <property type="term" value="C:nucleus"/>
    <property type="evidence" value="ECO:0007669"/>
    <property type="project" value="InterPro"/>
</dbReference>
<dbReference type="Pfam" id="PF00856">
    <property type="entry name" value="SET"/>
    <property type="match status" value="1"/>
</dbReference>
<evidence type="ECO:0000256" key="3">
    <source>
        <dbReference type="ARBA" id="ARBA00022603"/>
    </source>
</evidence>
<dbReference type="InParanoid" id="D2VSN5"/>
<evidence type="ECO:0000313" key="11">
    <source>
        <dbReference type="EMBL" id="EFC40221.1"/>
    </source>
</evidence>
<protein>
    <submittedName>
        <fullName evidence="11">Set domain-containing protein</fullName>
    </submittedName>
</protein>
<keyword evidence="4" id="KW-0808">Transferase</keyword>
<dbReference type="KEGG" id="ngr:NAEGRDRAFT_72003"/>